<dbReference type="Ensembl" id="ENSLCAT00010049885.1">
    <property type="protein sequence ID" value="ENSLCAP00010048677.1"/>
    <property type="gene ID" value="ENSLCAG00010022636.1"/>
</dbReference>
<keyword evidence="3" id="KW-0407">Ion channel</keyword>
<dbReference type="SUPFAM" id="SSF81324">
    <property type="entry name" value="Voltage-gated potassium channels"/>
    <property type="match status" value="1"/>
</dbReference>
<dbReference type="GO" id="GO:0003254">
    <property type="term" value="P:regulation of membrane depolarization"/>
    <property type="evidence" value="ECO:0007669"/>
    <property type="project" value="TreeGrafter"/>
</dbReference>
<keyword evidence="3" id="KW-0813">Transport</keyword>
<feature type="region of interest" description="Disordered" evidence="6">
    <location>
        <begin position="73"/>
        <end position="101"/>
    </location>
</feature>
<dbReference type="GO" id="GO:0030425">
    <property type="term" value="C:dendrite"/>
    <property type="evidence" value="ECO:0007669"/>
    <property type="project" value="TreeGrafter"/>
</dbReference>
<dbReference type="AlphaFoldDB" id="A0A4W6FDM7"/>
<dbReference type="Pfam" id="PF00520">
    <property type="entry name" value="Ion_trans"/>
    <property type="match status" value="1"/>
</dbReference>
<reference evidence="11" key="1">
    <citation type="submission" date="2015-09" db="EMBL/GenBank/DDBJ databases">
        <authorList>
            <person name="Sai Rama Sridatta P."/>
        </authorList>
    </citation>
    <scope>NUCLEOTIDE SEQUENCE [LARGE SCALE GENOMIC DNA]</scope>
</reference>
<dbReference type="GeneTree" id="ENSGT00940000154743"/>
<feature type="domain" description="Ion transport" evidence="8">
    <location>
        <begin position="153"/>
        <end position="297"/>
    </location>
</feature>
<name>A0A4W6FDM7_LATCA</name>
<dbReference type="GO" id="GO:0005249">
    <property type="term" value="F:voltage-gated potassium channel activity"/>
    <property type="evidence" value="ECO:0007669"/>
    <property type="project" value="TreeGrafter"/>
</dbReference>
<dbReference type="Gene3D" id="1.10.287.70">
    <property type="match status" value="1"/>
</dbReference>
<feature type="compositionally biased region" description="Acidic residues" evidence="6">
    <location>
        <begin position="87"/>
        <end position="97"/>
    </location>
</feature>
<evidence type="ECO:0000259" key="9">
    <source>
        <dbReference type="Pfam" id="PF08412"/>
    </source>
</evidence>
<reference evidence="10" key="2">
    <citation type="submission" date="2025-08" db="UniProtKB">
        <authorList>
            <consortium name="Ensembl"/>
        </authorList>
    </citation>
    <scope>IDENTIFICATION</scope>
</reference>
<evidence type="ECO:0000256" key="7">
    <source>
        <dbReference type="SAM" id="Phobius"/>
    </source>
</evidence>
<feature type="region of interest" description="Disordered" evidence="6">
    <location>
        <begin position="1"/>
        <end position="60"/>
    </location>
</feature>
<dbReference type="InParanoid" id="A0A4W6FDM7"/>
<keyword evidence="4 7" id="KW-1133">Transmembrane helix</keyword>
<evidence type="ECO:0000256" key="4">
    <source>
        <dbReference type="ARBA" id="ARBA00022989"/>
    </source>
</evidence>
<dbReference type="InterPro" id="IPR013621">
    <property type="entry name" value="Ion_trans_N"/>
</dbReference>
<feature type="transmembrane region" description="Helical" evidence="7">
    <location>
        <begin position="153"/>
        <end position="174"/>
    </location>
</feature>
<evidence type="ECO:0000259" key="8">
    <source>
        <dbReference type="Pfam" id="PF00520"/>
    </source>
</evidence>
<evidence type="ECO:0000313" key="11">
    <source>
        <dbReference type="Proteomes" id="UP000314980"/>
    </source>
</evidence>
<keyword evidence="3" id="KW-0630">Potassium</keyword>
<keyword evidence="3" id="KW-0406">Ion transport</keyword>
<protein>
    <submittedName>
        <fullName evidence="10">Hyperpolarization activated cyclic nucleotide-gated potassium channel 3</fullName>
    </submittedName>
</protein>
<reference evidence="10" key="3">
    <citation type="submission" date="2025-09" db="UniProtKB">
        <authorList>
            <consortium name="Ensembl"/>
        </authorList>
    </citation>
    <scope>IDENTIFICATION</scope>
</reference>
<dbReference type="InterPro" id="IPR051413">
    <property type="entry name" value="K/Na_HCN_channel"/>
</dbReference>
<dbReference type="Pfam" id="PF08412">
    <property type="entry name" value="Ion_trans_N"/>
    <property type="match status" value="1"/>
</dbReference>
<feature type="domain" description="Ion transport N-terminal" evidence="9">
    <location>
        <begin position="109"/>
        <end position="151"/>
    </location>
</feature>
<proteinExistence type="predicted"/>
<evidence type="ECO:0000256" key="5">
    <source>
        <dbReference type="ARBA" id="ARBA00023136"/>
    </source>
</evidence>
<dbReference type="GO" id="GO:0035725">
    <property type="term" value="P:sodium ion transmembrane transport"/>
    <property type="evidence" value="ECO:0007669"/>
    <property type="project" value="TreeGrafter"/>
</dbReference>
<feature type="compositionally biased region" description="Basic and acidic residues" evidence="6">
    <location>
        <begin position="7"/>
        <end position="26"/>
    </location>
</feature>
<keyword evidence="5 7" id="KW-0472">Membrane</keyword>
<evidence type="ECO:0000256" key="2">
    <source>
        <dbReference type="ARBA" id="ARBA00022692"/>
    </source>
</evidence>
<dbReference type="GO" id="GO:0098855">
    <property type="term" value="C:HCN channel complex"/>
    <property type="evidence" value="ECO:0007669"/>
    <property type="project" value="TreeGrafter"/>
</dbReference>
<comment type="subcellular location">
    <subcellularLocation>
        <location evidence="1">Membrane</location>
        <topology evidence="1">Multi-pass membrane protein</topology>
    </subcellularLocation>
</comment>
<feature type="compositionally biased region" description="Low complexity" evidence="6">
    <location>
        <begin position="30"/>
        <end position="42"/>
    </location>
</feature>
<evidence type="ECO:0000256" key="3">
    <source>
        <dbReference type="ARBA" id="ARBA00022826"/>
    </source>
</evidence>
<keyword evidence="3" id="KW-0631">Potassium channel</keyword>
<evidence type="ECO:0000256" key="1">
    <source>
        <dbReference type="ARBA" id="ARBA00004141"/>
    </source>
</evidence>
<dbReference type="Proteomes" id="UP000314980">
    <property type="component" value="Unassembled WGS sequence"/>
</dbReference>
<keyword evidence="2 7" id="KW-0812">Transmembrane</keyword>
<keyword evidence="3" id="KW-0633">Potassium transport</keyword>
<organism evidence="10 11">
    <name type="scientific">Lates calcarifer</name>
    <name type="common">Barramundi</name>
    <name type="synonym">Holocentrus calcarifer</name>
    <dbReference type="NCBI Taxonomy" id="8187"/>
    <lineage>
        <taxon>Eukaryota</taxon>
        <taxon>Metazoa</taxon>
        <taxon>Chordata</taxon>
        <taxon>Craniata</taxon>
        <taxon>Vertebrata</taxon>
        <taxon>Euteleostomi</taxon>
        <taxon>Actinopterygii</taxon>
        <taxon>Neopterygii</taxon>
        <taxon>Teleostei</taxon>
        <taxon>Neoteleostei</taxon>
        <taxon>Acanthomorphata</taxon>
        <taxon>Carangaria</taxon>
        <taxon>Carangaria incertae sedis</taxon>
        <taxon>Centropomidae</taxon>
        <taxon>Lates</taxon>
    </lineage>
</organism>
<keyword evidence="11" id="KW-1185">Reference proteome</keyword>
<dbReference type="PANTHER" id="PTHR45689">
    <property type="entry name" value="I[[H]] CHANNEL, ISOFORM E"/>
    <property type="match status" value="1"/>
</dbReference>
<sequence>MTSPCRSIDEQRGISESPVHKPETPRHRSWSNFRFSRWRSGSQRTTPPGTPSPKVEKKSDVTKTLFSLVKTHNDDYTADPDGLLDTGEGEGGSDDPPPDQSTYFQRQFGSMLQPGVNKFSLRMFGSHKGVAAEQARVKSFGVWIIHPYSDFRFYWDIVMLLLMMSNLVILPWGITFFEDQNTTPWITFNVLSDTLFLMDLVFNFRTGILGEDSHIILDPKEIRMHYLRTWFTVDFISSIPVDYIFLIVDLESRHESSDVYRTARALRIVRFTKILSLLRLLRLSRLIRYIHQWEEVKKREGGERVLSNIITYITVHMKNSKSVQFIVTFFSP</sequence>
<dbReference type="PANTHER" id="PTHR45689:SF7">
    <property type="entry name" value="POTASSIUM_SODIUM HYPERPOLARIZATION-ACTIVATED CYCLIC NUCLEOTIDE-GATED CHANNEL 3"/>
    <property type="match status" value="1"/>
</dbReference>
<accession>A0A4W6FDM7</accession>
<dbReference type="InterPro" id="IPR005821">
    <property type="entry name" value="Ion_trans_dom"/>
</dbReference>
<dbReference type="GO" id="GO:0030424">
    <property type="term" value="C:axon"/>
    <property type="evidence" value="ECO:0007669"/>
    <property type="project" value="TreeGrafter"/>
</dbReference>
<evidence type="ECO:0000313" key="10">
    <source>
        <dbReference type="Ensembl" id="ENSLCAP00010048677.1"/>
    </source>
</evidence>
<evidence type="ECO:0000256" key="6">
    <source>
        <dbReference type="SAM" id="MobiDB-lite"/>
    </source>
</evidence>